<dbReference type="STRING" id="204669.Acid345_3604"/>
<dbReference type="RefSeq" id="WP_011524404.1">
    <property type="nucleotide sequence ID" value="NC_008009.1"/>
</dbReference>
<evidence type="ECO:0000256" key="1">
    <source>
        <dbReference type="ARBA" id="ARBA00004651"/>
    </source>
</evidence>
<evidence type="ECO:0000313" key="11">
    <source>
        <dbReference type="Proteomes" id="UP000002432"/>
    </source>
</evidence>
<evidence type="ECO:0000313" key="10">
    <source>
        <dbReference type="EMBL" id="ABF42605.1"/>
    </source>
</evidence>
<keyword evidence="3 7" id="KW-0812">Transmembrane</keyword>
<feature type="transmembrane region" description="Helical" evidence="7">
    <location>
        <begin position="501"/>
        <end position="521"/>
    </location>
</feature>
<sequence>MKFTAYLRSVYAKFFHREEVGEELELELRSHVEMRADDLERSGMSRAEAERRARIEFGSRERVREESHVAMGGNFFDVLLQDLRYSVRVLRKSPGFTIAAVMTLALAIGANAVVFSVTNAFLIKPLNVPNPESLYQVLRADKVAGGYSYLNYQDLRDRNRTFEDLAAYDIATAAFDTGGKARPSWVILATGNYFDALQMKPYLGEYFHDRDERGPNSAPYVVLSYSFWHTQFQDDRTVIGRKVRLNKHAYTVIGVAQPNFRGVLMFFNPDIFVPFVQQEQIEGQNTMNARGKSATFMVIGHLKSGITKAQAAADLNTIGAYLHQAFPADVGEMKFDLGRPNFYGDYLGRPVHAFLTGLSLLAALILLASCANLGSLFSARASDRSREMALRLALGSSRRRLLRSLFTEAVLISLAGGTLGVTASIFLLRGLTRWQPFDRWPLQVTVDPDARVYIVSLLIALAAGFIFGAVPVRQVLQTDPYGVIKAGTAQGSKRRITMRDVLVVVQIAICGVLVTSSLVALRGLERSLHADFGFEPQHRVMAELDLNMAGYKGDAVPATQKKMIDALMTIPGVQAAGSIDSVPLGDTPPYERIFAENEADLRPGKEMFKATLMNVTPGYLKAAGTVMFAGRDFTWADDKNAPQAAIVNRQFAERVFGSIDKAIGGHFKFNDGALIQVVGVIQNGKYENLTEPWQPGVFRPTQQSPAPKTVIIVHSDRDALEVQSAIRAKLREIDSELPVFTETWYKELDASLFAPRMATLALCVLGTLGSMLAVTGVFGMAAYSVSKRLRELGIRLALGARRQELVFAALGRAFKLMCFGSAAGLVLGILASKVLAFVFFEANSHDPLTLTLVVVAMALLGMIATWIPAQRSLSVDPMMLLREE</sequence>
<keyword evidence="2" id="KW-1003">Cell membrane</keyword>
<dbReference type="EnsemblBacteria" id="ABF42605">
    <property type="protein sequence ID" value="ABF42605"/>
    <property type="gene ID" value="Acid345_3604"/>
</dbReference>
<feature type="transmembrane region" description="Helical" evidence="7">
    <location>
        <begin position="757"/>
        <end position="785"/>
    </location>
</feature>
<dbReference type="NCBIfam" id="NF038403">
    <property type="entry name" value="perm_prefix_1"/>
    <property type="match status" value="1"/>
</dbReference>
<reference evidence="10 11" key="1">
    <citation type="journal article" date="2009" name="Appl. Environ. Microbiol.">
        <title>Three genomes from the phylum Acidobacteria provide insight into the lifestyles of these microorganisms in soils.</title>
        <authorList>
            <person name="Ward N.L."/>
            <person name="Challacombe J.F."/>
            <person name="Janssen P.H."/>
            <person name="Henrissat B."/>
            <person name="Coutinho P.M."/>
            <person name="Wu M."/>
            <person name="Xie G."/>
            <person name="Haft D.H."/>
            <person name="Sait M."/>
            <person name="Badger J."/>
            <person name="Barabote R.D."/>
            <person name="Bradley B."/>
            <person name="Brettin T.S."/>
            <person name="Brinkac L.M."/>
            <person name="Bruce D."/>
            <person name="Creasy T."/>
            <person name="Daugherty S.C."/>
            <person name="Davidsen T.M."/>
            <person name="DeBoy R.T."/>
            <person name="Detter J.C."/>
            <person name="Dodson R.J."/>
            <person name="Durkin A.S."/>
            <person name="Ganapathy A."/>
            <person name="Gwinn-Giglio M."/>
            <person name="Han C.S."/>
            <person name="Khouri H."/>
            <person name="Kiss H."/>
            <person name="Kothari S.P."/>
            <person name="Madupu R."/>
            <person name="Nelson K.E."/>
            <person name="Nelson W.C."/>
            <person name="Paulsen I."/>
            <person name="Penn K."/>
            <person name="Ren Q."/>
            <person name="Rosovitz M.J."/>
            <person name="Selengut J.D."/>
            <person name="Shrivastava S."/>
            <person name="Sullivan S.A."/>
            <person name="Tapia R."/>
            <person name="Thompson L.S."/>
            <person name="Watkins K.L."/>
            <person name="Yang Q."/>
            <person name="Yu C."/>
            <person name="Zafar N."/>
            <person name="Zhou L."/>
            <person name="Kuske C.R."/>
        </authorList>
    </citation>
    <scope>NUCLEOTIDE SEQUENCE [LARGE SCALE GENOMIC DNA]</scope>
    <source>
        <strain evidence="10 11">Ellin345</strain>
    </source>
</reference>
<gene>
    <name evidence="10" type="ordered locus">Acid345_3604</name>
</gene>
<dbReference type="GO" id="GO:0022857">
    <property type="term" value="F:transmembrane transporter activity"/>
    <property type="evidence" value="ECO:0007669"/>
    <property type="project" value="TreeGrafter"/>
</dbReference>
<dbReference type="InterPro" id="IPR025857">
    <property type="entry name" value="MacB_PCD"/>
</dbReference>
<feature type="transmembrane region" description="Helical" evidence="7">
    <location>
        <begin position="353"/>
        <end position="377"/>
    </location>
</feature>
<comment type="similarity">
    <text evidence="6">Belongs to the ABC-4 integral membrane protein family.</text>
</comment>
<comment type="subcellular location">
    <subcellularLocation>
        <location evidence="1">Cell membrane</location>
        <topology evidence="1">Multi-pass membrane protein</topology>
    </subcellularLocation>
</comment>
<dbReference type="InterPro" id="IPR017800">
    <property type="entry name" value="ADOP"/>
</dbReference>
<feature type="transmembrane region" description="Helical" evidence="7">
    <location>
        <begin position="805"/>
        <end position="830"/>
    </location>
</feature>
<keyword evidence="4 7" id="KW-1133">Transmembrane helix</keyword>
<dbReference type="GO" id="GO:0005886">
    <property type="term" value="C:plasma membrane"/>
    <property type="evidence" value="ECO:0007669"/>
    <property type="project" value="UniProtKB-SubCell"/>
</dbReference>
<keyword evidence="5 7" id="KW-0472">Membrane</keyword>
<feature type="domain" description="ABC3 transporter permease C-terminal" evidence="8">
    <location>
        <begin position="765"/>
        <end position="876"/>
    </location>
</feature>
<dbReference type="InterPro" id="IPR050250">
    <property type="entry name" value="Macrolide_Exporter_MacB"/>
</dbReference>
<feature type="transmembrane region" description="Helical" evidence="7">
    <location>
        <begin position="450"/>
        <end position="470"/>
    </location>
</feature>
<dbReference type="NCBIfam" id="TIGR03434">
    <property type="entry name" value="ADOP"/>
    <property type="match status" value="1"/>
</dbReference>
<dbReference type="eggNOG" id="COG0577">
    <property type="taxonomic scope" value="Bacteria"/>
</dbReference>
<evidence type="ECO:0000256" key="5">
    <source>
        <dbReference type="ARBA" id="ARBA00023136"/>
    </source>
</evidence>
<keyword evidence="11" id="KW-1185">Reference proteome</keyword>
<dbReference type="InterPro" id="IPR047928">
    <property type="entry name" value="Perm_prefix_1"/>
</dbReference>
<evidence type="ECO:0000256" key="6">
    <source>
        <dbReference type="ARBA" id="ARBA00038076"/>
    </source>
</evidence>
<dbReference type="PANTHER" id="PTHR30572:SF4">
    <property type="entry name" value="ABC TRANSPORTER PERMEASE YTRF"/>
    <property type="match status" value="1"/>
</dbReference>
<proteinExistence type="inferred from homology"/>
<feature type="domain" description="MacB-like periplasmic core" evidence="9">
    <location>
        <begin position="507"/>
        <end position="728"/>
    </location>
</feature>
<evidence type="ECO:0000256" key="4">
    <source>
        <dbReference type="ARBA" id="ARBA00022989"/>
    </source>
</evidence>
<organism evidence="10 11">
    <name type="scientific">Koribacter versatilis (strain Ellin345)</name>
    <dbReference type="NCBI Taxonomy" id="204669"/>
    <lineage>
        <taxon>Bacteria</taxon>
        <taxon>Pseudomonadati</taxon>
        <taxon>Acidobacteriota</taxon>
        <taxon>Terriglobia</taxon>
        <taxon>Terriglobales</taxon>
        <taxon>Candidatus Korobacteraceae</taxon>
        <taxon>Candidatus Korobacter</taxon>
    </lineage>
</organism>
<feature type="transmembrane region" description="Helical" evidence="7">
    <location>
        <begin position="96"/>
        <end position="123"/>
    </location>
</feature>
<evidence type="ECO:0000259" key="9">
    <source>
        <dbReference type="Pfam" id="PF12704"/>
    </source>
</evidence>
<dbReference type="HOGENOM" id="CLU_009433_0_0_0"/>
<feature type="transmembrane region" description="Helical" evidence="7">
    <location>
        <begin position="405"/>
        <end position="430"/>
    </location>
</feature>
<feature type="domain" description="MacB-like periplasmic core" evidence="9">
    <location>
        <begin position="97"/>
        <end position="317"/>
    </location>
</feature>
<evidence type="ECO:0000256" key="3">
    <source>
        <dbReference type="ARBA" id="ARBA00022692"/>
    </source>
</evidence>
<dbReference type="InterPro" id="IPR003838">
    <property type="entry name" value="ABC3_permease_C"/>
</dbReference>
<dbReference type="OrthoDB" id="100065at2"/>
<feature type="domain" description="ABC3 transporter permease C-terminal" evidence="8">
    <location>
        <begin position="360"/>
        <end position="480"/>
    </location>
</feature>
<feature type="transmembrane region" description="Helical" evidence="7">
    <location>
        <begin position="850"/>
        <end position="869"/>
    </location>
</feature>
<evidence type="ECO:0000259" key="8">
    <source>
        <dbReference type="Pfam" id="PF02687"/>
    </source>
</evidence>
<dbReference type="AlphaFoldDB" id="Q1IKJ5"/>
<dbReference type="PANTHER" id="PTHR30572">
    <property type="entry name" value="MEMBRANE COMPONENT OF TRANSPORTER-RELATED"/>
    <property type="match status" value="1"/>
</dbReference>
<dbReference type="KEGG" id="aba:Acid345_3604"/>
<name>Q1IKJ5_KORVE</name>
<evidence type="ECO:0000256" key="2">
    <source>
        <dbReference type="ARBA" id="ARBA00022475"/>
    </source>
</evidence>
<accession>Q1IKJ5</accession>
<dbReference type="Pfam" id="PF02687">
    <property type="entry name" value="FtsX"/>
    <property type="match status" value="2"/>
</dbReference>
<dbReference type="Pfam" id="PF12704">
    <property type="entry name" value="MacB_PCD"/>
    <property type="match status" value="2"/>
</dbReference>
<dbReference type="EMBL" id="CP000360">
    <property type="protein sequence ID" value="ABF42605.1"/>
    <property type="molecule type" value="Genomic_DNA"/>
</dbReference>
<evidence type="ECO:0000256" key="7">
    <source>
        <dbReference type="SAM" id="Phobius"/>
    </source>
</evidence>
<dbReference type="Proteomes" id="UP000002432">
    <property type="component" value="Chromosome"/>
</dbReference>
<protein>
    <submittedName>
        <fullName evidence="10">ABC efflux pump, inner membrane subunit</fullName>
    </submittedName>
</protein>